<gene>
    <name evidence="2" type="ORF">PQR62_12610</name>
</gene>
<sequence>MSLANTNTSFNSVQAATGLAFELRRNAFGRLVFIDLEGHEYEGAIPVRSFPVSAPDQGISVVSSDGSELAWIDKLSDLAPHLQAMIEEELASREFMPEILRIVGVSTYATPSEWQVETNRGVSTFTLKGEEDIRRLAQSALLIADTHGIQFLIRDSKALDKPSRKILDRFL</sequence>
<organism evidence="2 3">
    <name type="scientific">Herbaspirillum lusitanum</name>
    <dbReference type="NCBI Taxonomy" id="213312"/>
    <lineage>
        <taxon>Bacteria</taxon>
        <taxon>Pseudomonadati</taxon>
        <taxon>Pseudomonadota</taxon>
        <taxon>Betaproteobacteria</taxon>
        <taxon>Burkholderiales</taxon>
        <taxon>Oxalobacteraceae</taxon>
        <taxon>Herbaspirillum</taxon>
    </lineage>
</organism>
<dbReference type="EMBL" id="JAQQFM010000005">
    <property type="protein sequence ID" value="MFL9925110.1"/>
    <property type="molecule type" value="Genomic_DNA"/>
</dbReference>
<dbReference type="Pfam" id="PF08909">
    <property type="entry name" value="DUF1854"/>
    <property type="match status" value="1"/>
</dbReference>
<evidence type="ECO:0000313" key="2">
    <source>
        <dbReference type="EMBL" id="MFL9925110.1"/>
    </source>
</evidence>
<dbReference type="RefSeq" id="WP_408158544.1">
    <property type="nucleotide sequence ID" value="NZ_JAQQFM010000005.1"/>
</dbReference>
<keyword evidence="3" id="KW-1185">Reference proteome</keyword>
<evidence type="ECO:0000313" key="3">
    <source>
        <dbReference type="Proteomes" id="UP001629246"/>
    </source>
</evidence>
<proteinExistence type="predicted"/>
<dbReference type="Proteomes" id="UP001629246">
    <property type="component" value="Unassembled WGS sequence"/>
</dbReference>
<protein>
    <submittedName>
        <fullName evidence="2">DUF1854 domain-containing protein</fullName>
    </submittedName>
</protein>
<evidence type="ECO:0000259" key="1">
    <source>
        <dbReference type="Pfam" id="PF08909"/>
    </source>
</evidence>
<dbReference type="InterPro" id="IPR015005">
    <property type="entry name" value="DUF1854"/>
</dbReference>
<name>A0ABW9AAU5_9BURK</name>
<comment type="caution">
    <text evidence="2">The sequence shown here is derived from an EMBL/GenBank/DDBJ whole genome shotgun (WGS) entry which is preliminary data.</text>
</comment>
<reference evidence="2 3" key="1">
    <citation type="journal article" date="2024" name="Chem. Sci.">
        <title>Discovery of megapolipeptins by genome mining of a Burkholderiales bacteria collection.</title>
        <authorList>
            <person name="Paulo B.S."/>
            <person name="Recchia M.J.J."/>
            <person name="Lee S."/>
            <person name="Fergusson C.H."/>
            <person name="Romanowski S.B."/>
            <person name="Hernandez A."/>
            <person name="Krull N."/>
            <person name="Liu D.Y."/>
            <person name="Cavanagh H."/>
            <person name="Bos A."/>
            <person name="Gray C.A."/>
            <person name="Murphy B.T."/>
            <person name="Linington R.G."/>
            <person name="Eustaquio A.S."/>
        </authorList>
    </citation>
    <scope>NUCLEOTIDE SEQUENCE [LARGE SCALE GENOMIC DNA]</scope>
    <source>
        <strain evidence="2 3">RL21-008-BIB-A</strain>
    </source>
</reference>
<accession>A0ABW9AAU5</accession>
<feature type="domain" description="DUF1854" evidence="1">
    <location>
        <begin position="41"/>
        <end position="170"/>
    </location>
</feature>